<dbReference type="Proteomes" id="UP000000304">
    <property type="component" value="Chromosome X"/>
</dbReference>
<reference evidence="2 3" key="1">
    <citation type="journal article" date="2007" name="Nature">
        <title>Evolution of genes and genomes on the Drosophila phylogeny.</title>
        <authorList>
            <consortium name="Drosophila 12 Genomes Consortium"/>
            <person name="Clark A.G."/>
            <person name="Eisen M.B."/>
            <person name="Smith D.R."/>
            <person name="Bergman C.M."/>
            <person name="Oliver B."/>
            <person name="Markow T.A."/>
            <person name="Kaufman T.C."/>
            <person name="Kellis M."/>
            <person name="Gelbart W."/>
            <person name="Iyer V.N."/>
            <person name="Pollard D.A."/>
            <person name="Sackton T.B."/>
            <person name="Larracuente A.M."/>
            <person name="Singh N.D."/>
            <person name="Abad J.P."/>
            <person name="Abt D.N."/>
            <person name="Adryan B."/>
            <person name="Aguade M."/>
            <person name="Akashi H."/>
            <person name="Anderson W.W."/>
            <person name="Aquadro C.F."/>
            <person name="Ardell D.H."/>
            <person name="Arguello R."/>
            <person name="Artieri C.G."/>
            <person name="Barbash D.A."/>
            <person name="Barker D."/>
            <person name="Barsanti P."/>
            <person name="Batterham P."/>
            <person name="Batzoglou S."/>
            <person name="Begun D."/>
            <person name="Bhutkar A."/>
            <person name="Blanco E."/>
            <person name="Bosak S.A."/>
            <person name="Bradley R.K."/>
            <person name="Brand A.D."/>
            <person name="Brent M.R."/>
            <person name="Brooks A.N."/>
            <person name="Brown R.H."/>
            <person name="Butlin R.K."/>
            <person name="Caggese C."/>
            <person name="Calvi B.R."/>
            <person name="Bernardo de Carvalho A."/>
            <person name="Caspi A."/>
            <person name="Castrezana S."/>
            <person name="Celniker S.E."/>
            <person name="Chang J.L."/>
            <person name="Chapple C."/>
            <person name="Chatterji S."/>
            <person name="Chinwalla A."/>
            <person name="Civetta A."/>
            <person name="Clifton S.W."/>
            <person name="Comeron J.M."/>
            <person name="Costello J.C."/>
            <person name="Coyne J.A."/>
            <person name="Daub J."/>
            <person name="David R.G."/>
            <person name="Delcher A.L."/>
            <person name="Delehaunty K."/>
            <person name="Do C.B."/>
            <person name="Ebling H."/>
            <person name="Edwards K."/>
            <person name="Eickbush T."/>
            <person name="Evans J.D."/>
            <person name="Filipski A."/>
            <person name="Findeiss S."/>
            <person name="Freyhult E."/>
            <person name="Fulton L."/>
            <person name="Fulton R."/>
            <person name="Garcia A.C."/>
            <person name="Gardiner A."/>
            <person name="Garfield D.A."/>
            <person name="Garvin B.E."/>
            <person name="Gibson G."/>
            <person name="Gilbert D."/>
            <person name="Gnerre S."/>
            <person name="Godfrey J."/>
            <person name="Good R."/>
            <person name="Gotea V."/>
            <person name="Gravely B."/>
            <person name="Greenberg A.J."/>
            <person name="Griffiths-Jones S."/>
            <person name="Gross S."/>
            <person name="Guigo R."/>
            <person name="Gustafson E.A."/>
            <person name="Haerty W."/>
            <person name="Hahn M.W."/>
            <person name="Halligan D.L."/>
            <person name="Halpern A.L."/>
            <person name="Halter G.M."/>
            <person name="Han M.V."/>
            <person name="Heger A."/>
            <person name="Hillier L."/>
            <person name="Hinrichs A.S."/>
            <person name="Holmes I."/>
            <person name="Hoskins R.A."/>
            <person name="Hubisz M.J."/>
            <person name="Hultmark D."/>
            <person name="Huntley M.A."/>
            <person name="Jaffe D.B."/>
            <person name="Jagadeeshan S."/>
            <person name="Jeck W.R."/>
            <person name="Johnson J."/>
            <person name="Jones C.D."/>
            <person name="Jordan W.C."/>
            <person name="Karpen G.H."/>
            <person name="Kataoka E."/>
            <person name="Keightley P.D."/>
            <person name="Kheradpour P."/>
            <person name="Kirkness E.F."/>
            <person name="Koerich L.B."/>
            <person name="Kristiansen K."/>
            <person name="Kudrna D."/>
            <person name="Kulathinal R.J."/>
            <person name="Kumar S."/>
            <person name="Kwok R."/>
            <person name="Lander E."/>
            <person name="Langley C.H."/>
            <person name="Lapoint R."/>
            <person name="Lazzaro B.P."/>
            <person name="Lee S.J."/>
            <person name="Levesque L."/>
            <person name="Li R."/>
            <person name="Lin C.F."/>
            <person name="Lin M.F."/>
            <person name="Lindblad-Toh K."/>
            <person name="Llopart A."/>
            <person name="Long M."/>
            <person name="Low L."/>
            <person name="Lozovsky E."/>
            <person name="Lu J."/>
            <person name="Luo M."/>
            <person name="Machado C.A."/>
            <person name="Makalowski W."/>
            <person name="Marzo M."/>
            <person name="Matsuda M."/>
            <person name="Matzkin L."/>
            <person name="McAllister B."/>
            <person name="McBride C.S."/>
            <person name="McKernan B."/>
            <person name="McKernan K."/>
            <person name="Mendez-Lago M."/>
            <person name="Minx P."/>
            <person name="Mollenhauer M.U."/>
            <person name="Montooth K."/>
            <person name="Mount S.M."/>
            <person name="Mu X."/>
            <person name="Myers E."/>
            <person name="Negre B."/>
            <person name="Newfeld S."/>
            <person name="Nielsen R."/>
            <person name="Noor M.A."/>
            <person name="O'Grady P."/>
            <person name="Pachter L."/>
            <person name="Papaceit M."/>
            <person name="Parisi M.J."/>
            <person name="Parisi M."/>
            <person name="Parts L."/>
            <person name="Pedersen J.S."/>
            <person name="Pesole G."/>
            <person name="Phillippy A.M."/>
            <person name="Ponting C.P."/>
            <person name="Pop M."/>
            <person name="Porcelli D."/>
            <person name="Powell J.R."/>
            <person name="Prohaska S."/>
            <person name="Pruitt K."/>
            <person name="Puig M."/>
            <person name="Quesneville H."/>
            <person name="Ram K.R."/>
            <person name="Rand D."/>
            <person name="Rasmussen M.D."/>
            <person name="Reed L.K."/>
            <person name="Reenan R."/>
            <person name="Reily A."/>
            <person name="Remington K.A."/>
            <person name="Rieger T.T."/>
            <person name="Ritchie M.G."/>
            <person name="Robin C."/>
            <person name="Rogers Y.H."/>
            <person name="Rohde C."/>
            <person name="Rozas J."/>
            <person name="Rubenfield M.J."/>
            <person name="Ruiz A."/>
            <person name="Russo S."/>
            <person name="Salzberg S.L."/>
            <person name="Sanchez-Gracia A."/>
            <person name="Saranga D.J."/>
            <person name="Sato H."/>
            <person name="Schaeffer S.W."/>
            <person name="Schatz M.C."/>
            <person name="Schlenke T."/>
            <person name="Schwartz R."/>
            <person name="Segarra C."/>
            <person name="Singh R.S."/>
            <person name="Sirot L."/>
            <person name="Sirota M."/>
            <person name="Sisneros N.B."/>
            <person name="Smith C.D."/>
            <person name="Smith T.F."/>
            <person name="Spieth J."/>
            <person name="Stage D.E."/>
            <person name="Stark A."/>
            <person name="Stephan W."/>
            <person name="Strausberg R.L."/>
            <person name="Strempel S."/>
            <person name="Sturgill D."/>
            <person name="Sutton G."/>
            <person name="Sutton G.G."/>
            <person name="Tao W."/>
            <person name="Teichmann S."/>
            <person name="Tobari Y.N."/>
            <person name="Tomimura Y."/>
            <person name="Tsolas J.M."/>
            <person name="Valente V.L."/>
            <person name="Venter E."/>
            <person name="Venter J.C."/>
            <person name="Vicario S."/>
            <person name="Vieira F.G."/>
            <person name="Vilella A.J."/>
            <person name="Villasante A."/>
            <person name="Walenz B."/>
            <person name="Wang J."/>
            <person name="Wasserman M."/>
            <person name="Watts T."/>
            <person name="Wilson D."/>
            <person name="Wilson R.K."/>
            <person name="Wing R.A."/>
            <person name="Wolfner M.F."/>
            <person name="Wong A."/>
            <person name="Wong G.K."/>
            <person name="Wu C.I."/>
            <person name="Wu G."/>
            <person name="Yamamoto D."/>
            <person name="Yang H.P."/>
            <person name="Yang S.P."/>
            <person name="Yorke J.A."/>
            <person name="Yoshida K."/>
            <person name="Zdobnov E."/>
            <person name="Zhang P."/>
            <person name="Zhang Y."/>
            <person name="Zimin A.V."/>
            <person name="Baldwin J."/>
            <person name="Abdouelleil A."/>
            <person name="Abdulkadir J."/>
            <person name="Abebe A."/>
            <person name="Abera B."/>
            <person name="Abreu J."/>
            <person name="Acer S.C."/>
            <person name="Aftuck L."/>
            <person name="Alexander A."/>
            <person name="An P."/>
            <person name="Anderson E."/>
            <person name="Anderson S."/>
            <person name="Arachi H."/>
            <person name="Azer M."/>
            <person name="Bachantsang P."/>
            <person name="Barry A."/>
            <person name="Bayul T."/>
            <person name="Berlin A."/>
            <person name="Bessette D."/>
            <person name="Bloom T."/>
            <person name="Blye J."/>
            <person name="Boguslavskiy L."/>
            <person name="Bonnet C."/>
            <person name="Boukhgalter B."/>
            <person name="Bourzgui I."/>
            <person name="Brown A."/>
            <person name="Cahill P."/>
            <person name="Channer S."/>
            <person name="Cheshatsang Y."/>
            <person name="Chuda L."/>
            <person name="Citroen M."/>
            <person name="Collymore A."/>
            <person name="Cooke P."/>
            <person name="Costello M."/>
            <person name="D'Aco K."/>
            <person name="Daza R."/>
            <person name="De Haan G."/>
            <person name="DeGray S."/>
            <person name="DeMaso C."/>
            <person name="Dhargay N."/>
            <person name="Dooley K."/>
            <person name="Dooley E."/>
            <person name="Doricent M."/>
            <person name="Dorje P."/>
            <person name="Dorjee K."/>
            <person name="Dupes A."/>
            <person name="Elong R."/>
            <person name="Falk J."/>
            <person name="Farina A."/>
            <person name="Faro S."/>
            <person name="Ferguson D."/>
            <person name="Fisher S."/>
            <person name="Foley C.D."/>
            <person name="Franke A."/>
            <person name="Friedrich D."/>
            <person name="Gadbois L."/>
            <person name="Gearin G."/>
            <person name="Gearin C.R."/>
            <person name="Giannoukos G."/>
            <person name="Goode T."/>
            <person name="Graham J."/>
            <person name="Grandbois E."/>
            <person name="Grewal S."/>
            <person name="Gyaltsen K."/>
            <person name="Hafez N."/>
            <person name="Hagos B."/>
            <person name="Hall J."/>
            <person name="Henson C."/>
            <person name="Hollinger A."/>
            <person name="Honan T."/>
            <person name="Huard M.D."/>
            <person name="Hughes L."/>
            <person name="Hurhula B."/>
            <person name="Husby M.E."/>
            <person name="Kamat A."/>
            <person name="Kanga B."/>
            <person name="Kashin S."/>
            <person name="Khazanovich D."/>
            <person name="Kisner P."/>
            <person name="Lance K."/>
            <person name="Lara M."/>
            <person name="Lee W."/>
            <person name="Lennon N."/>
            <person name="Letendre F."/>
            <person name="LeVine R."/>
            <person name="Lipovsky A."/>
            <person name="Liu X."/>
            <person name="Liu J."/>
            <person name="Liu S."/>
            <person name="Lokyitsang T."/>
            <person name="Lokyitsang Y."/>
            <person name="Lubonja R."/>
            <person name="Lui A."/>
            <person name="MacDonald P."/>
            <person name="Magnisalis V."/>
            <person name="Maru K."/>
            <person name="Matthews C."/>
            <person name="McCusker W."/>
            <person name="McDonough S."/>
            <person name="Mehta T."/>
            <person name="Meldrim J."/>
            <person name="Meneus L."/>
            <person name="Mihai O."/>
            <person name="Mihalev A."/>
            <person name="Mihova T."/>
            <person name="Mittelman R."/>
            <person name="Mlenga V."/>
            <person name="Montmayeur A."/>
            <person name="Mulrain L."/>
            <person name="Navidi A."/>
            <person name="Naylor J."/>
            <person name="Negash T."/>
            <person name="Nguyen T."/>
            <person name="Nguyen N."/>
            <person name="Nicol R."/>
            <person name="Norbu C."/>
            <person name="Norbu N."/>
            <person name="Novod N."/>
            <person name="O'Neill B."/>
            <person name="Osman S."/>
            <person name="Markiewicz E."/>
            <person name="Oyono O.L."/>
            <person name="Patti C."/>
            <person name="Phunkhang P."/>
            <person name="Pierre F."/>
            <person name="Priest M."/>
            <person name="Raghuraman S."/>
            <person name="Rege F."/>
            <person name="Reyes R."/>
            <person name="Rise C."/>
            <person name="Rogov P."/>
            <person name="Ross K."/>
            <person name="Ryan E."/>
            <person name="Settipalli S."/>
            <person name="Shea T."/>
            <person name="Sherpa N."/>
            <person name="Shi L."/>
            <person name="Shih D."/>
            <person name="Sparrow T."/>
            <person name="Spaulding J."/>
            <person name="Stalker J."/>
            <person name="Stange-Thomann N."/>
            <person name="Stavropoulos S."/>
            <person name="Stone C."/>
            <person name="Strader C."/>
            <person name="Tesfaye S."/>
            <person name="Thomson T."/>
            <person name="Thoulutsang Y."/>
            <person name="Thoulutsang D."/>
            <person name="Topham K."/>
            <person name="Topping I."/>
            <person name="Tsamla T."/>
            <person name="Vassiliev H."/>
            <person name="Vo A."/>
            <person name="Wangchuk T."/>
            <person name="Wangdi T."/>
            <person name="Weiand M."/>
            <person name="Wilkinson J."/>
            <person name="Wilson A."/>
            <person name="Yadav S."/>
            <person name="Young G."/>
            <person name="Yu Q."/>
            <person name="Zembek L."/>
            <person name="Zhong D."/>
            <person name="Zimmer A."/>
            <person name="Zwirko Z."/>
            <person name="Jaffe D.B."/>
            <person name="Alvarez P."/>
            <person name="Brockman W."/>
            <person name="Butler J."/>
            <person name="Chin C."/>
            <person name="Gnerre S."/>
            <person name="Grabherr M."/>
            <person name="Kleber M."/>
            <person name="Mauceli E."/>
            <person name="MacCallum I."/>
        </authorList>
    </citation>
    <scope>NUCLEOTIDE SEQUENCE [LARGE SCALE GENOMIC DNA]</scope>
    <source>
        <strain evidence="3">white501</strain>
    </source>
</reference>
<protein>
    <submittedName>
        <fullName evidence="2">GD17389</fullName>
    </submittedName>
</protein>
<gene>
    <name evidence="2" type="primary">Dsim\GD17389</name>
    <name evidence="2" type="ORF">Dsim_GD17389</name>
</gene>
<sequence>MPSPGTQPNTDPDADTDADTDTDAYAYVNHMASGSSGRRIFVHCGKRTMFHFRDNAMSLPMSMSMSWHLSSRYIPFLLSSWLSKVFKGPVNIPDYGPTYVGITMHCVCMAIDGA</sequence>
<evidence type="ECO:0000313" key="2">
    <source>
        <dbReference type="EMBL" id="EDX18277.1"/>
    </source>
</evidence>
<evidence type="ECO:0000256" key="1">
    <source>
        <dbReference type="SAM" id="MobiDB-lite"/>
    </source>
</evidence>
<accession>B4R6Y1</accession>
<proteinExistence type="predicted"/>
<name>B4R6Y1_DROSI</name>
<keyword evidence="3" id="KW-1185">Reference proteome</keyword>
<evidence type="ECO:0000313" key="3">
    <source>
        <dbReference type="Proteomes" id="UP000000304"/>
    </source>
</evidence>
<dbReference type="EMBL" id="CM000366">
    <property type="protein sequence ID" value="EDX18277.1"/>
    <property type="molecule type" value="Genomic_DNA"/>
</dbReference>
<dbReference type="HOGENOM" id="CLU_2123662_0_0_1"/>
<feature type="region of interest" description="Disordered" evidence="1">
    <location>
        <begin position="1"/>
        <end position="20"/>
    </location>
</feature>
<organism evidence="2 3">
    <name type="scientific">Drosophila simulans</name>
    <name type="common">Fruit fly</name>
    <dbReference type="NCBI Taxonomy" id="7240"/>
    <lineage>
        <taxon>Eukaryota</taxon>
        <taxon>Metazoa</taxon>
        <taxon>Ecdysozoa</taxon>
        <taxon>Arthropoda</taxon>
        <taxon>Hexapoda</taxon>
        <taxon>Insecta</taxon>
        <taxon>Pterygota</taxon>
        <taxon>Neoptera</taxon>
        <taxon>Endopterygota</taxon>
        <taxon>Diptera</taxon>
        <taxon>Brachycera</taxon>
        <taxon>Muscomorpha</taxon>
        <taxon>Ephydroidea</taxon>
        <taxon>Drosophilidae</taxon>
        <taxon>Drosophila</taxon>
        <taxon>Sophophora</taxon>
    </lineage>
</organism>
<dbReference type="AlphaFoldDB" id="B4R6Y1"/>